<feature type="region of interest" description="Disordered" evidence="1">
    <location>
        <begin position="566"/>
        <end position="599"/>
    </location>
</feature>
<dbReference type="EMBL" id="JAPDRL010000082">
    <property type="protein sequence ID" value="KAJ9658834.1"/>
    <property type="molecule type" value="Genomic_DNA"/>
</dbReference>
<feature type="region of interest" description="Disordered" evidence="1">
    <location>
        <begin position="407"/>
        <end position="485"/>
    </location>
</feature>
<feature type="region of interest" description="Disordered" evidence="1">
    <location>
        <begin position="528"/>
        <end position="554"/>
    </location>
</feature>
<feature type="compositionally biased region" description="Basic and acidic residues" evidence="1">
    <location>
        <begin position="190"/>
        <end position="215"/>
    </location>
</feature>
<evidence type="ECO:0000313" key="2">
    <source>
        <dbReference type="EMBL" id="KAJ9658834.1"/>
    </source>
</evidence>
<keyword evidence="3" id="KW-1185">Reference proteome</keyword>
<evidence type="ECO:0000313" key="3">
    <source>
        <dbReference type="Proteomes" id="UP001172684"/>
    </source>
</evidence>
<accession>A0ABQ9NIF6</accession>
<feature type="compositionally biased region" description="Low complexity" evidence="1">
    <location>
        <begin position="354"/>
        <end position="367"/>
    </location>
</feature>
<gene>
    <name evidence="2" type="ORF">H2201_007615</name>
</gene>
<feature type="compositionally biased region" description="Low complexity" evidence="1">
    <location>
        <begin position="687"/>
        <end position="698"/>
    </location>
</feature>
<feature type="compositionally biased region" description="Basic and acidic residues" evidence="1">
    <location>
        <begin position="116"/>
        <end position="129"/>
    </location>
</feature>
<feature type="compositionally biased region" description="Acidic residues" evidence="1">
    <location>
        <begin position="1"/>
        <end position="10"/>
    </location>
</feature>
<evidence type="ECO:0000256" key="1">
    <source>
        <dbReference type="SAM" id="MobiDB-lite"/>
    </source>
</evidence>
<name>A0ABQ9NIF6_9PEZI</name>
<feature type="compositionally biased region" description="Low complexity" evidence="1">
    <location>
        <begin position="102"/>
        <end position="115"/>
    </location>
</feature>
<sequence length="736" mass="77694">MDDWGDPWADDAEKSSTAAKQEQGTATKRELGTSTGIALGILGGFQDEAGWGDGEEDGSFGGWADGLPEAGDDTPTAIEEQATHYGDTSEVEDELRKESEMSIDSSTASTSPSDIAHLDGSHETPRTSFEDEAAILSKPCVEIKADIEDSPSRTSHTGSNDGDLGNFNSFEDVVTGGDQLSKPPAAEQQSRNHNEEEPDLRSESTEALQVEKADVQGRSVNRSSRKPPGFEPDLSLLDQLCPLPALRDDLPEVDDSLLSATSIRKAWYRITRKETMREFNSGNDNDTHVRVTWVGSATQAEVNKVVGRWALEDRIHGKATLSGGTGATFRWEETIATAPSRSQAATDRSVNRLSGPSTSAVSASATPMKQRPKSIAISTTRRTSLIDGAPIVKFGWSTSPIAVEGVSEAATPVQESPSIKADASATVERGGNHGHHASMSALEPHLFPSQPLPAQPRSIESPRPSESKSGQDIVDPDSSSVQSGVGSELAAFPKMGVISAQGSAVHLDSVTNPPDLGAEALPSPAAADAFRGCSTDDPWASAPQADTAAPFSSTPEAITDIEDDWGEMIQSPPTPQPPHCSTSHPSHASKPILGGTPDLTSLTVSGADIEYLPSFRPDPVALQTRSAAASLSPVQQQPTSNPLSVTDLSIFDSSPPNSPEKLRTVATSSKHQRASSAIVKSPHPAGVSSRPVSLPPVSNAAMLGTPKSQETKRNEEAGAAVRQILDGLPDLRYMLR</sequence>
<feature type="region of interest" description="Disordered" evidence="1">
    <location>
        <begin position="338"/>
        <end position="381"/>
    </location>
</feature>
<feature type="compositionally biased region" description="Polar residues" evidence="1">
    <location>
        <begin position="338"/>
        <end position="352"/>
    </location>
</feature>
<feature type="compositionally biased region" description="Polar residues" evidence="1">
    <location>
        <begin position="626"/>
        <end position="655"/>
    </location>
</feature>
<feature type="compositionally biased region" description="Polar residues" evidence="1">
    <location>
        <begin position="15"/>
        <end position="36"/>
    </location>
</feature>
<feature type="region of interest" description="Disordered" evidence="1">
    <location>
        <begin position="626"/>
        <end position="718"/>
    </location>
</feature>
<feature type="compositionally biased region" description="Low complexity" evidence="1">
    <location>
        <begin position="456"/>
        <end position="468"/>
    </location>
</feature>
<protein>
    <submittedName>
        <fullName evidence="2">Uncharacterized protein</fullName>
    </submittedName>
</protein>
<reference evidence="2" key="1">
    <citation type="submission" date="2022-10" db="EMBL/GenBank/DDBJ databases">
        <title>Culturing micro-colonial fungi from biological soil crusts in the Mojave desert and describing Neophaeococcomyces mojavensis, and introducing the new genera and species Taxawa tesnikishii.</title>
        <authorList>
            <person name="Kurbessoian T."/>
            <person name="Stajich J.E."/>
        </authorList>
    </citation>
    <scope>NUCLEOTIDE SEQUENCE</scope>
    <source>
        <strain evidence="2">TK_1</strain>
    </source>
</reference>
<feature type="region of interest" description="Disordered" evidence="1">
    <location>
        <begin position="1"/>
        <end position="234"/>
    </location>
</feature>
<comment type="caution">
    <text evidence="2">The sequence shown here is derived from an EMBL/GenBank/DDBJ whole genome shotgun (WGS) entry which is preliminary data.</text>
</comment>
<dbReference type="Proteomes" id="UP001172684">
    <property type="component" value="Unassembled WGS sequence"/>
</dbReference>
<proteinExistence type="predicted"/>
<feature type="compositionally biased region" description="Basic and acidic residues" evidence="1">
    <location>
        <begin position="141"/>
        <end position="151"/>
    </location>
</feature>
<organism evidence="2 3">
    <name type="scientific">Coniosporium apollinis</name>
    <dbReference type="NCBI Taxonomy" id="61459"/>
    <lineage>
        <taxon>Eukaryota</taxon>
        <taxon>Fungi</taxon>
        <taxon>Dikarya</taxon>
        <taxon>Ascomycota</taxon>
        <taxon>Pezizomycotina</taxon>
        <taxon>Dothideomycetes</taxon>
        <taxon>Dothideomycetes incertae sedis</taxon>
        <taxon>Coniosporium</taxon>
    </lineage>
</organism>